<accession>A0A9P6A758</accession>
<protein>
    <submittedName>
        <fullName evidence="2">Uncharacterized protein</fullName>
    </submittedName>
</protein>
<keyword evidence="1" id="KW-0812">Transmembrane</keyword>
<keyword evidence="1" id="KW-1133">Transmembrane helix</keyword>
<evidence type="ECO:0000313" key="2">
    <source>
        <dbReference type="EMBL" id="KAF9500252.1"/>
    </source>
</evidence>
<keyword evidence="3" id="KW-1185">Reference proteome</keyword>
<proteinExistence type="predicted"/>
<reference evidence="2" key="1">
    <citation type="submission" date="2020-11" db="EMBL/GenBank/DDBJ databases">
        <authorList>
            <consortium name="DOE Joint Genome Institute"/>
            <person name="Ahrendt S."/>
            <person name="Riley R."/>
            <person name="Andreopoulos W."/>
            <person name="Labutti K."/>
            <person name="Pangilinan J."/>
            <person name="Ruiz-Duenas F.J."/>
            <person name="Barrasa J.M."/>
            <person name="Sanchez-Garcia M."/>
            <person name="Camarero S."/>
            <person name="Miyauchi S."/>
            <person name="Serrano A."/>
            <person name="Linde D."/>
            <person name="Babiker R."/>
            <person name="Drula E."/>
            <person name="Ayuso-Fernandez I."/>
            <person name="Pacheco R."/>
            <person name="Padilla G."/>
            <person name="Ferreira P."/>
            <person name="Barriuso J."/>
            <person name="Kellner H."/>
            <person name="Castanera R."/>
            <person name="Alfaro M."/>
            <person name="Ramirez L."/>
            <person name="Pisabarro A.G."/>
            <person name="Kuo A."/>
            <person name="Tritt A."/>
            <person name="Lipzen A."/>
            <person name="He G."/>
            <person name="Yan M."/>
            <person name="Ng V."/>
            <person name="Cullen D."/>
            <person name="Martin F."/>
            <person name="Rosso M.-N."/>
            <person name="Henrissat B."/>
            <person name="Hibbett D."/>
            <person name="Martinez A.T."/>
            <person name="Grigoriev I.V."/>
        </authorList>
    </citation>
    <scope>NUCLEOTIDE SEQUENCE</scope>
    <source>
        <strain evidence="2">ATCC 90797</strain>
    </source>
</reference>
<gene>
    <name evidence="2" type="ORF">BDN71DRAFT_1193103</name>
</gene>
<dbReference type="Proteomes" id="UP000807025">
    <property type="component" value="Unassembled WGS sequence"/>
</dbReference>
<sequence length="99" mass="11442">MPLREMELDGVPTYYHNLPHNLSKFYHDDSEADRIPSTWLLRFAIIFSPPFTVSGDLFSMGGDVMVLISSFWFLLPLPILWVRAKSLISVVTDHSREFI</sequence>
<dbReference type="AlphaFoldDB" id="A0A9P6A758"/>
<name>A0A9P6A758_PLEER</name>
<organism evidence="2 3">
    <name type="scientific">Pleurotus eryngii</name>
    <name type="common">Boletus of the steppes</name>
    <dbReference type="NCBI Taxonomy" id="5323"/>
    <lineage>
        <taxon>Eukaryota</taxon>
        <taxon>Fungi</taxon>
        <taxon>Dikarya</taxon>
        <taxon>Basidiomycota</taxon>
        <taxon>Agaricomycotina</taxon>
        <taxon>Agaricomycetes</taxon>
        <taxon>Agaricomycetidae</taxon>
        <taxon>Agaricales</taxon>
        <taxon>Pleurotineae</taxon>
        <taxon>Pleurotaceae</taxon>
        <taxon>Pleurotus</taxon>
    </lineage>
</organism>
<evidence type="ECO:0000256" key="1">
    <source>
        <dbReference type="SAM" id="Phobius"/>
    </source>
</evidence>
<feature type="transmembrane region" description="Helical" evidence="1">
    <location>
        <begin position="64"/>
        <end position="82"/>
    </location>
</feature>
<evidence type="ECO:0000313" key="3">
    <source>
        <dbReference type="Proteomes" id="UP000807025"/>
    </source>
</evidence>
<comment type="caution">
    <text evidence="2">The sequence shown here is derived from an EMBL/GenBank/DDBJ whole genome shotgun (WGS) entry which is preliminary data.</text>
</comment>
<dbReference type="EMBL" id="MU154528">
    <property type="protein sequence ID" value="KAF9500252.1"/>
    <property type="molecule type" value="Genomic_DNA"/>
</dbReference>
<keyword evidence="1" id="KW-0472">Membrane</keyword>